<dbReference type="GO" id="GO:0005886">
    <property type="term" value="C:plasma membrane"/>
    <property type="evidence" value="ECO:0007669"/>
    <property type="project" value="UniProtKB-SubCell"/>
</dbReference>
<feature type="transmembrane region" description="Helical" evidence="7">
    <location>
        <begin position="251"/>
        <end position="271"/>
    </location>
</feature>
<keyword evidence="5 7" id="KW-1133">Transmembrane helix</keyword>
<sequence>MAAGAPVKLAQTAQHEGRPQIRPRERLVYLDLIKVVAIYLVCFYHFNDLPTDVLTNPSFFTYLNYGVKGIASAGVPLFFMVNGALMLNKSYNLRKHIHKIIMICILTVVWGILTLAILIPINGDSYTAVQFAKALLEWKMFRINHLWFLQTLVCLYILFPLIKEIYDKDDKGPLYFFFGTAFLLTFGNVLLSNIANTAEWVMKVNYLEKNYNFFNNFNVFNGFFAFSIVYFILGGWLQAKLQDNRFRRPSSPVLTGIILTALIVLLGYGIIMSQSNGEVFDTVFDGYDTVMTLIVTAGLFILSSRYKQGKSPRLSKGMEVIGSNTLGIYFIHVIVGWFTLPYYKLLPFSTNLLANLIYGAAVLILSLGVVLLLKKIPVVKLLFRL</sequence>
<evidence type="ECO:0000256" key="1">
    <source>
        <dbReference type="ARBA" id="ARBA00004651"/>
    </source>
</evidence>
<evidence type="ECO:0000256" key="7">
    <source>
        <dbReference type="SAM" id="Phobius"/>
    </source>
</evidence>
<dbReference type="PANTHER" id="PTHR40074:SF2">
    <property type="entry name" value="O-ACETYLTRANSFERASE WECH"/>
    <property type="match status" value="1"/>
</dbReference>
<dbReference type="GO" id="GO:0016413">
    <property type="term" value="F:O-acetyltransferase activity"/>
    <property type="evidence" value="ECO:0007669"/>
    <property type="project" value="TreeGrafter"/>
</dbReference>
<feature type="transmembrane region" description="Helical" evidence="7">
    <location>
        <begin position="27"/>
        <end position="46"/>
    </location>
</feature>
<proteinExistence type="inferred from homology"/>
<keyword evidence="3" id="KW-1003">Cell membrane</keyword>
<evidence type="ECO:0000256" key="3">
    <source>
        <dbReference type="ARBA" id="ARBA00022475"/>
    </source>
</evidence>
<dbReference type="Proteomes" id="UP000198809">
    <property type="component" value="Unassembled WGS sequence"/>
</dbReference>
<comment type="subcellular location">
    <subcellularLocation>
        <location evidence="1">Cell membrane</location>
        <topology evidence="1">Multi-pass membrane protein</topology>
    </subcellularLocation>
</comment>
<feature type="transmembrane region" description="Helical" evidence="7">
    <location>
        <begin position="283"/>
        <end position="302"/>
    </location>
</feature>
<name>A0A1H8SVK0_9BACL</name>
<protein>
    <submittedName>
        <fullName evidence="9">Surface polysaccharide O-acyltransferase, integral membrane enzyme</fullName>
    </submittedName>
</protein>
<evidence type="ECO:0000256" key="5">
    <source>
        <dbReference type="ARBA" id="ARBA00022989"/>
    </source>
</evidence>
<feature type="transmembrane region" description="Helical" evidence="7">
    <location>
        <begin position="66"/>
        <end position="88"/>
    </location>
</feature>
<evidence type="ECO:0000256" key="6">
    <source>
        <dbReference type="ARBA" id="ARBA00023136"/>
    </source>
</evidence>
<keyword evidence="9" id="KW-0012">Acyltransferase</keyword>
<dbReference type="Pfam" id="PF01757">
    <property type="entry name" value="Acyl_transf_3"/>
    <property type="match status" value="1"/>
</dbReference>
<evidence type="ECO:0000259" key="8">
    <source>
        <dbReference type="Pfam" id="PF01757"/>
    </source>
</evidence>
<feature type="transmembrane region" description="Helical" evidence="7">
    <location>
        <begin position="323"/>
        <end position="340"/>
    </location>
</feature>
<evidence type="ECO:0000256" key="2">
    <source>
        <dbReference type="ARBA" id="ARBA00007400"/>
    </source>
</evidence>
<keyword evidence="4 7" id="KW-0812">Transmembrane</keyword>
<feature type="transmembrane region" description="Helical" evidence="7">
    <location>
        <begin position="219"/>
        <end position="239"/>
    </location>
</feature>
<comment type="similarity">
    <text evidence="2">Belongs to the acyltransferase 3 family.</text>
</comment>
<feature type="transmembrane region" description="Helical" evidence="7">
    <location>
        <begin position="174"/>
        <end position="195"/>
    </location>
</feature>
<feature type="transmembrane region" description="Helical" evidence="7">
    <location>
        <begin position="141"/>
        <end position="162"/>
    </location>
</feature>
<dbReference type="OrthoDB" id="9810469at2"/>
<reference evidence="9 10" key="1">
    <citation type="submission" date="2016-10" db="EMBL/GenBank/DDBJ databases">
        <authorList>
            <person name="de Groot N.N."/>
        </authorList>
    </citation>
    <scope>NUCLEOTIDE SEQUENCE [LARGE SCALE GENOMIC DNA]</scope>
    <source>
        <strain evidence="9 10">CGMCC 1.10238</strain>
    </source>
</reference>
<evidence type="ECO:0000313" key="10">
    <source>
        <dbReference type="Proteomes" id="UP000198809"/>
    </source>
</evidence>
<keyword evidence="6 7" id="KW-0472">Membrane</keyword>
<dbReference type="InterPro" id="IPR002656">
    <property type="entry name" value="Acyl_transf_3_dom"/>
</dbReference>
<dbReference type="AlphaFoldDB" id="A0A1H8SVK0"/>
<feature type="domain" description="Acyltransferase 3" evidence="8">
    <location>
        <begin position="28"/>
        <end position="368"/>
    </location>
</feature>
<gene>
    <name evidence="9" type="ORF">SAMN04487895_112131</name>
</gene>
<dbReference type="PANTHER" id="PTHR40074">
    <property type="entry name" value="O-ACETYLTRANSFERASE WECH"/>
    <property type="match status" value="1"/>
</dbReference>
<accession>A0A1H8SVK0</accession>
<evidence type="ECO:0000313" key="9">
    <source>
        <dbReference type="EMBL" id="SEO82780.1"/>
    </source>
</evidence>
<feature type="transmembrane region" description="Helical" evidence="7">
    <location>
        <begin position="352"/>
        <end position="373"/>
    </location>
</feature>
<evidence type="ECO:0000256" key="4">
    <source>
        <dbReference type="ARBA" id="ARBA00022692"/>
    </source>
</evidence>
<dbReference type="EMBL" id="FODH01000012">
    <property type="protein sequence ID" value="SEO82780.1"/>
    <property type="molecule type" value="Genomic_DNA"/>
</dbReference>
<feature type="transmembrane region" description="Helical" evidence="7">
    <location>
        <begin position="100"/>
        <end position="121"/>
    </location>
</feature>
<dbReference type="GO" id="GO:0009246">
    <property type="term" value="P:enterobacterial common antigen biosynthetic process"/>
    <property type="evidence" value="ECO:0007669"/>
    <property type="project" value="TreeGrafter"/>
</dbReference>
<keyword evidence="9" id="KW-0808">Transferase</keyword>
<organism evidence="9 10">
    <name type="scientific">Paenibacillus sophorae</name>
    <dbReference type="NCBI Taxonomy" id="1333845"/>
    <lineage>
        <taxon>Bacteria</taxon>
        <taxon>Bacillati</taxon>
        <taxon>Bacillota</taxon>
        <taxon>Bacilli</taxon>
        <taxon>Bacillales</taxon>
        <taxon>Paenibacillaceae</taxon>
        <taxon>Paenibacillus</taxon>
    </lineage>
</organism>